<dbReference type="Proteomes" id="UP001528912">
    <property type="component" value="Unassembled WGS sequence"/>
</dbReference>
<dbReference type="InterPro" id="IPR012349">
    <property type="entry name" value="Split_barrel_FMN-bd"/>
</dbReference>
<name>A0ABT6CAC7_9MICO</name>
<dbReference type="NCBIfam" id="TIGR00026">
    <property type="entry name" value="hi_GC_TIGR00026"/>
    <property type="match status" value="1"/>
</dbReference>
<dbReference type="RefSeq" id="WP_277193006.1">
    <property type="nucleotide sequence ID" value="NZ_JAROAV010000038.1"/>
</dbReference>
<evidence type="ECO:0000313" key="1">
    <source>
        <dbReference type="EMBL" id="MDF8265701.1"/>
    </source>
</evidence>
<keyword evidence="2" id="KW-1185">Reference proteome</keyword>
<accession>A0ABT6CAC7</accession>
<dbReference type="InterPro" id="IPR004378">
    <property type="entry name" value="F420H2_quin_Rdtase"/>
</dbReference>
<dbReference type="Gene3D" id="2.30.110.10">
    <property type="entry name" value="Electron Transport, Fmn-binding Protein, Chain A"/>
    <property type="match status" value="1"/>
</dbReference>
<sequence>MPLPPRLGRINRVGLNRITRHLAPHLPGLGVVVHRGRRSGREFRTPVNVFPVDDGFVLALTYGARTDWVRNVLAAGGCEIVHRGRTYPCSQPRVYCDPQRRHIRPLERWVLTHLLDVQEFLALSAA</sequence>
<organism evidence="1 2">
    <name type="scientific">Luteipulveratus flavus</name>
    <dbReference type="NCBI Taxonomy" id="3031728"/>
    <lineage>
        <taxon>Bacteria</taxon>
        <taxon>Bacillati</taxon>
        <taxon>Actinomycetota</taxon>
        <taxon>Actinomycetes</taxon>
        <taxon>Micrococcales</taxon>
        <taxon>Dermacoccaceae</taxon>
        <taxon>Luteipulveratus</taxon>
    </lineage>
</organism>
<evidence type="ECO:0000313" key="2">
    <source>
        <dbReference type="Proteomes" id="UP001528912"/>
    </source>
</evidence>
<dbReference type="EMBL" id="JAROAV010000038">
    <property type="protein sequence ID" value="MDF8265701.1"/>
    <property type="molecule type" value="Genomic_DNA"/>
</dbReference>
<comment type="caution">
    <text evidence="1">The sequence shown here is derived from an EMBL/GenBank/DDBJ whole genome shotgun (WGS) entry which is preliminary data.</text>
</comment>
<proteinExistence type="predicted"/>
<protein>
    <submittedName>
        <fullName evidence="1">Nitroreductase family deazaflavin-dependent oxidoreductase</fullName>
    </submittedName>
</protein>
<gene>
    <name evidence="1" type="ORF">P4R38_15755</name>
</gene>
<reference evidence="1 2" key="1">
    <citation type="submission" date="2023-03" db="EMBL/GenBank/DDBJ databases">
        <title>YIM 133296 draft genome.</title>
        <authorList>
            <person name="Xiong L."/>
        </authorList>
    </citation>
    <scope>NUCLEOTIDE SEQUENCE [LARGE SCALE GENOMIC DNA]</scope>
    <source>
        <strain evidence="1 2">YIM 133296</strain>
    </source>
</reference>